<dbReference type="EC" id="3.5.2.5" evidence="5"/>
<keyword evidence="8" id="KW-0862">Zinc</keyword>
<proteinExistence type="inferred from homology"/>
<dbReference type="InterPro" id="IPR011059">
    <property type="entry name" value="Metal-dep_hydrolase_composite"/>
</dbReference>
<keyword evidence="7" id="KW-0378">Hydrolase</keyword>
<name>A0A6J6P5H7_9ZZZZ</name>
<evidence type="ECO:0000256" key="8">
    <source>
        <dbReference type="ARBA" id="ARBA00022833"/>
    </source>
</evidence>
<keyword evidence="6" id="KW-0479">Metal-binding</keyword>
<dbReference type="SUPFAM" id="SSF51556">
    <property type="entry name" value="Metallo-dependent hydrolases"/>
    <property type="match status" value="1"/>
</dbReference>
<accession>A0A6J6P5H7</accession>
<sequence length="449" mass="48055">MDYELIVRSLRVVTPQGEVAASVAVNSGKIVLVTDFNAQLDGKSDITIEGVLMPGLVDTHVHINEPGRTEWEGFETATKAAAAGGVTTVIDMPLNSIPPTTSVLALNTKKEAALGKTSVDVGFWGGSIPGNSRDLIPLLNAGVFGFKCFLLHSGVDEFPATSDLDFAQALEILAKVDGLMVIHAEDAHVIDESARAGSRDYQEFLASRPKGAENTAIAQVIREARRTGARVHVLHLSSGDALEIIKEAKADGVRISVETCPHYLSLTAEEVADGATQFKCCPPIRERANQDELWEGLLSGVIDQVVSDHSPCTPDLKRFDEGDFQSAWGGISSLQLGLPILWSAGSARGATLTDIANWMSAAPARLAGLHQKGAIEVGKDADLLEFQPAKEFTVTPAELFHRNPVSPYAGKVLQGVVQQTWLRGTLIYQNGALTGAPRGQFLYREGNTQ</sequence>
<dbReference type="GO" id="GO:0004038">
    <property type="term" value="F:allantoinase activity"/>
    <property type="evidence" value="ECO:0007669"/>
    <property type="project" value="UniProtKB-EC"/>
</dbReference>
<feature type="domain" description="Amidohydrolase-related" evidence="9">
    <location>
        <begin position="51"/>
        <end position="425"/>
    </location>
</feature>
<dbReference type="PANTHER" id="PTHR43668">
    <property type="entry name" value="ALLANTOINASE"/>
    <property type="match status" value="1"/>
</dbReference>
<evidence type="ECO:0000256" key="4">
    <source>
        <dbReference type="ARBA" id="ARBA00011881"/>
    </source>
</evidence>
<dbReference type="GO" id="GO:0008270">
    <property type="term" value="F:zinc ion binding"/>
    <property type="evidence" value="ECO:0007669"/>
    <property type="project" value="InterPro"/>
</dbReference>
<dbReference type="InterPro" id="IPR050138">
    <property type="entry name" value="DHOase/Allantoinase_Hydrolase"/>
</dbReference>
<dbReference type="AlphaFoldDB" id="A0A6J6P5H7"/>
<reference evidence="10" key="1">
    <citation type="submission" date="2020-05" db="EMBL/GenBank/DDBJ databases">
        <authorList>
            <person name="Chiriac C."/>
            <person name="Salcher M."/>
            <person name="Ghai R."/>
            <person name="Kavagutti S V."/>
        </authorList>
    </citation>
    <scope>NUCLEOTIDE SEQUENCE</scope>
</reference>
<dbReference type="InterPro" id="IPR017593">
    <property type="entry name" value="Allantoinase"/>
</dbReference>
<dbReference type="InterPro" id="IPR006680">
    <property type="entry name" value="Amidohydro-rel"/>
</dbReference>
<evidence type="ECO:0000256" key="5">
    <source>
        <dbReference type="ARBA" id="ARBA00012863"/>
    </source>
</evidence>
<dbReference type="EMBL" id="CAFBRC010000004">
    <property type="protein sequence ID" value="CAB5071287.1"/>
    <property type="molecule type" value="Genomic_DNA"/>
</dbReference>
<evidence type="ECO:0000256" key="1">
    <source>
        <dbReference type="ARBA" id="ARBA00001947"/>
    </source>
</evidence>
<dbReference type="InterPro" id="IPR018228">
    <property type="entry name" value="DNase_TatD-rel_CS"/>
</dbReference>
<dbReference type="GO" id="GO:0006145">
    <property type="term" value="P:purine nucleobase catabolic process"/>
    <property type="evidence" value="ECO:0007669"/>
    <property type="project" value="TreeGrafter"/>
</dbReference>
<gene>
    <name evidence="10" type="ORF">UFOPK2423_00635</name>
    <name evidence="11" type="ORF">UFOPK4367_00114</name>
</gene>
<dbReference type="InterPro" id="IPR032466">
    <property type="entry name" value="Metal_Hydrolase"/>
</dbReference>
<evidence type="ECO:0000313" key="11">
    <source>
        <dbReference type="EMBL" id="CAB5071287.1"/>
    </source>
</evidence>
<dbReference type="GO" id="GO:0050897">
    <property type="term" value="F:cobalt ion binding"/>
    <property type="evidence" value="ECO:0007669"/>
    <property type="project" value="InterPro"/>
</dbReference>
<dbReference type="GO" id="GO:0000256">
    <property type="term" value="P:allantoin catabolic process"/>
    <property type="evidence" value="ECO:0007669"/>
    <property type="project" value="InterPro"/>
</dbReference>
<evidence type="ECO:0000259" key="9">
    <source>
        <dbReference type="Pfam" id="PF01979"/>
    </source>
</evidence>
<evidence type="ECO:0000313" key="10">
    <source>
        <dbReference type="EMBL" id="CAB4691883.1"/>
    </source>
</evidence>
<evidence type="ECO:0000256" key="2">
    <source>
        <dbReference type="ARBA" id="ARBA00004968"/>
    </source>
</evidence>
<organism evidence="10">
    <name type="scientific">freshwater metagenome</name>
    <dbReference type="NCBI Taxonomy" id="449393"/>
    <lineage>
        <taxon>unclassified sequences</taxon>
        <taxon>metagenomes</taxon>
        <taxon>ecological metagenomes</taxon>
    </lineage>
</organism>
<dbReference type="PANTHER" id="PTHR43668:SF2">
    <property type="entry name" value="ALLANTOINASE"/>
    <property type="match status" value="1"/>
</dbReference>
<comment type="similarity">
    <text evidence="3">Belongs to the metallo-dependent hydrolases superfamily. Allantoinase family.</text>
</comment>
<dbReference type="Pfam" id="PF01979">
    <property type="entry name" value="Amidohydro_1"/>
    <property type="match status" value="1"/>
</dbReference>
<dbReference type="SUPFAM" id="SSF51338">
    <property type="entry name" value="Composite domain of metallo-dependent hydrolases"/>
    <property type="match status" value="1"/>
</dbReference>
<evidence type="ECO:0000256" key="3">
    <source>
        <dbReference type="ARBA" id="ARBA00010368"/>
    </source>
</evidence>
<evidence type="ECO:0000256" key="7">
    <source>
        <dbReference type="ARBA" id="ARBA00022801"/>
    </source>
</evidence>
<dbReference type="GO" id="GO:0005737">
    <property type="term" value="C:cytoplasm"/>
    <property type="evidence" value="ECO:0007669"/>
    <property type="project" value="TreeGrafter"/>
</dbReference>
<comment type="cofactor">
    <cofactor evidence="1">
        <name>Zn(2+)</name>
        <dbReference type="ChEBI" id="CHEBI:29105"/>
    </cofactor>
</comment>
<dbReference type="EMBL" id="CAEZXN010000010">
    <property type="protein sequence ID" value="CAB4691883.1"/>
    <property type="molecule type" value="Genomic_DNA"/>
</dbReference>
<protein>
    <recommendedName>
        <fullName evidence="5">allantoinase</fullName>
        <ecNumber evidence="5">3.5.2.5</ecNumber>
    </recommendedName>
</protein>
<dbReference type="PROSITE" id="PS01137">
    <property type="entry name" value="TATD_1"/>
    <property type="match status" value="1"/>
</dbReference>
<comment type="subunit">
    <text evidence="4">Homotetramer.</text>
</comment>
<dbReference type="Gene3D" id="3.20.20.140">
    <property type="entry name" value="Metal-dependent hydrolases"/>
    <property type="match status" value="1"/>
</dbReference>
<dbReference type="FunFam" id="3.20.20.140:FF:000032">
    <property type="entry name" value="Allantoinase Dal1"/>
    <property type="match status" value="1"/>
</dbReference>
<comment type="pathway">
    <text evidence="2">Nitrogen metabolism; (S)-allantoin degradation; allantoate from (S)-allantoin: step 1/1.</text>
</comment>
<evidence type="ECO:0000256" key="6">
    <source>
        <dbReference type="ARBA" id="ARBA00022723"/>
    </source>
</evidence>
<dbReference type="NCBIfam" id="TIGR03178">
    <property type="entry name" value="allantoinase"/>
    <property type="match status" value="1"/>
</dbReference>